<sequence>MRKRPFIIVLVLLLSSMTLFTACSGFPDNAEQKNSSTEQTGDLTDNGTDTKANEVGTQDNKTQDNKTEENATVVDGLLTGKFNPEVTITTVRGVAPGVTFRDGENVDDNVHTKWAKERFGINIKNLWSVTDQNDAYKTKLRLALSSNEPMPDVMIVFDVNLAQDLISSGKFMDIGDKFEQKAAPMWKKALEEYSYTWNPFKKDGKKYGIPLLSYGYGSDPVLWIRQDWLDKLNLKAPQTMDDVEHIMDAFTNQDPDNDGKKDTYGLVIAPKASLSDGIGNASWIFGAYGVVPEQWNMTADGKVGFGSVQPEMKAGLEKLKQWYDKGFLPRDTGLYDGGKVAEVISKGNIGMIAGPQWLPWYPFPDLVKNDPTAKMKPFNIPTGPDGQAGRNGTVQGGYAILINKDIEPRTLEALFVYMNYLFENLAIPRAGSEFEHGYFENYDWAMKDGQPSRKNEDIPGGYIDAKKYFLFWEMPLIPEASVEPMIKRYKGEPLTTPNDMFYKDHPEDQVQGYGKIVEQAEASKVNVFNGAPTPTMKKKWELLEKIKQETFSKIIFGNAPVSQFDTFVNEWNSTGGDAVTQEVNEWYQSVSQ</sequence>
<dbReference type="CDD" id="cd13580">
    <property type="entry name" value="PBP2_AlgQ_like_1"/>
    <property type="match status" value="1"/>
</dbReference>
<dbReference type="InterPro" id="IPR050490">
    <property type="entry name" value="Bact_solute-bd_prot1"/>
</dbReference>
<evidence type="ECO:0000313" key="4">
    <source>
        <dbReference type="EMBL" id="MFC5648635.1"/>
    </source>
</evidence>
<dbReference type="PANTHER" id="PTHR43649">
    <property type="entry name" value="ARABINOSE-BINDING PROTEIN-RELATED"/>
    <property type="match status" value="1"/>
</dbReference>
<comment type="caution">
    <text evidence="4">The sequence shown here is derived from an EMBL/GenBank/DDBJ whole genome shotgun (WGS) entry which is preliminary data.</text>
</comment>
<evidence type="ECO:0000256" key="2">
    <source>
        <dbReference type="SAM" id="MobiDB-lite"/>
    </source>
</evidence>
<evidence type="ECO:0000313" key="5">
    <source>
        <dbReference type="Proteomes" id="UP001596047"/>
    </source>
</evidence>
<evidence type="ECO:0000256" key="3">
    <source>
        <dbReference type="SAM" id="SignalP"/>
    </source>
</evidence>
<evidence type="ECO:0000256" key="1">
    <source>
        <dbReference type="ARBA" id="ARBA00022729"/>
    </source>
</evidence>
<feature type="signal peptide" evidence="3">
    <location>
        <begin position="1"/>
        <end position="21"/>
    </location>
</feature>
<protein>
    <submittedName>
        <fullName evidence="4">Extracellular solute-binding protein</fullName>
    </submittedName>
</protein>
<dbReference type="PANTHER" id="PTHR43649:SF33">
    <property type="entry name" value="POLYGALACTURONAN_RHAMNOGALACTURONAN-BINDING PROTEIN YTCQ"/>
    <property type="match status" value="1"/>
</dbReference>
<organism evidence="4 5">
    <name type="scientific">Paenibacillus solisilvae</name>
    <dbReference type="NCBI Taxonomy" id="2486751"/>
    <lineage>
        <taxon>Bacteria</taxon>
        <taxon>Bacillati</taxon>
        <taxon>Bacillota</taxon>
        <taxon>Bacilli</taxon>
        <taxon>Bacillales</taxon>
        <taxon>Paenibacillaceae</taxon>
        <taxon>Paenibacillus</taxon>
    </lineage>
</organism>
<gene>
    <name evidence="4" type="ORF">ACFPYJ_05750</name>
</gene>
<keyword evidence="5" id="KW-1185">Reference proteome</keyword>
<dbReference type="Gene3D" id="3.40.190.10">
    <property type="entry name" value="Periplasmic binding protein-like II"/>
    <property type="match status" value="3"/>
</dbReference>
<feature type="region of interest" description="Disordered" evidence="2">
    <location>
        <begin position="27"/>
        <end position="69"/>
    </location>
</feature>
<dbReference type="Proteomes" id="UP001596047">
    <property type="component" value="Unassembled WGS sequence"/>
</dbReference>
<proteinExistence type="predicted"/>
<dbReference type="PROSITE" id="PS51257">
    <property type="entry name" value="PROKAR_LIPOPROTEIN"/>
    <property type="match status" value="1"/>
</dbReference>
<reference evidence="5" key="1">
    <citation type="journal article" date="2019" name="Int. J. Syst. Evol. Microbiol.">
        <title>The Global Catalogue of Microorganisms (GCM) 10K type strain sequencing project: providing services to taxonomists for standard genome sequencing and annotation.</title>
        <authorList>
            <consortium name="The Broad Institute Genomics Platform"/>
            <consortium name="The Broad Institute Genome Sequencing Center for Infectious Disease"/>
            <person name="Wu L."/>
            <person name="Ma J."/>
        </authorList>
    </citation>
    <scope>NUCLEOTIDE SEQUENCE [LARGE SCALE GENOMIC DNA]</scope>
    <source>
        <strain evidence="5">CGMCC 1.3240</strain>
    </source>
</reference>
<dbReference type="RefSeq" id="WP_379187100.1">
    <property type="nucleotide sequence ID" value="NZ_JBHSOW010000018.1"/>
</dbReference>
<dbReference type="EMBL" id="JBHSOW010000018">
    <property type="protein sequence ID" value="MFC5648635.1"/>
    <property type="molecule type" value="Genomic_DNA"/>
</dbReference>
<accession>A0ABW0VST0</accession>
<feature type="compositionally biased region" description="Polar residues" evidence="2">
    <location>
        <begin position="32"/>
        <end position="60"/>
    </location>
</feature>
<keyword evidence="1 3" id="KW-0732">Signal</keyword>
<name>A0ABW0VST0_9BACL</name>
<feature type="chain" id="PRO_5047500912" evidence="3">
    <location>
        <begin position="22"/>
        <end position="592"/>
    </location>
</feature>
<dbReference type="SUPFAM" id="SSF53850">
    <property type="entry name" value="Periplasmic binding protein-like II"/>
    <property type="match status" value="1"/>
</dbReference>